<reference evidence="2 3" key="1">
    <citation type="submission" date="2017-09" db="EMBL/GenBank/DDBJ databases">
        <title>Depth-based differentiation of microbial function through sediment-hosted aquifers and enrichment of novel symbionts in the deep terrestrial subsurface.</title>
        <authorList>
            <person name="Probst A.J."/>
            <person name="Ladd B."/>
            <person name="Jarett J.K."/>
            <person name="Geller-Mcgrath D.E."/>
            <person name="Sieber C.M."/>
            <person name="Emerson J.B."/>
            <person name="Anantharaman K."/>
            <person name="Thomas B.C."/>
            <person name="Malmstrom R."/>
            <person name="Stieglmeier M."/>
            <person name="Klingl A."/>
            <person name="Woyke T."/>
            <person name="Ryan C.M."/>
            <person name="Banfield J.F."/>
        </authorList>
    </citation>
    <scope>NUCLEOTIDE SEQUENCE [LARGE SCALE GENOMIC DNA]</scope>
    <source>
        <strain evidence="2">CG07_land_8_20_14_0_80_42_15</strain>
    </source>
</reference>
<dbReference type="Proteomes" id="UP000230052">
    <property type="component" value="Unassembled WGS sequence"/>
</dbReference>
<feature type="signal peptide" evidence="1">
    <location>
        <begin position="1"/>
        <end position="24"/>
    </location>
</feature>
<dbReference type="AlphaFoldDB" id="A0A2J0L0C0"/>
<evidence type="ECO:0000256" key="1">
    <source>
        <dbReference type="SAM" id="SignalP"/>
    </source>
</evidence>
<evidence type="ECO:0000313" key="2">
    <source>
        <dbReference type="EMBL" id="PIU42100.1"/>
    </source>
</evidence>
<feature type="chain" id="PRO_5014435381" description="Gingipain propeptide domain-containing protein" evidence="1">
    <location>
        <begin position="25"/>
        <end position="147"/>
    </location>
</feature>
<keyword evidence="1" id="KW-0732">Signal</keyword>
<organism evidence="2 3">
    <name type="scientific">Candidatus Aquitaenariimonas noxiae</name>
    <dbReference type="NCBI Taxonomy" id="1974741"/>
    <lineage>
        <taxon>Bacteria</taxon>
        <taxon>Pseudomonadati</taxon>
        <taxon>Candidatus Omnitrophota</taxon>
        <taxon>Candidatus Aquitaenariimonas</taxon>
    </lineage>
</organism>
<proteinExistence type="predicted"/>
<gene>
    <name evidence="2" type="ORF">COS99_02140</name>
</gene>
<sequence>MKRLFGILLISIFALTATSFKAFGADEVFATHKILIKVQPNYIVMTAGAKTIPVDYARIRSTGLREANKTYNAVSIERVYTLQEKVVDGKPVIVDGETIHEEVETPDTFILTLQDYRDEQGNLVEIDIDKAVLAYTGVSVVILAQKQ</sequence>
<evidence type="ECO:0008006" key="4">
    <source>
        <dbReference type="Google" id="ProtNLM"/>
    </source>
</evidence>
<comment type="caution">
    <text evidence="2">The sequence shown here is derived from an EMBL/GenBank/DDBJ whole genome shotgun (WGS) entry which is preliminary data.</text>
</comment>
<protein>
    <recommendedName>
        <fullName evidence="4">Gingipain propeptide domain-containing protein</fullName>
    </recommendedName>
</protein>
<dbReference type="EMBL" id="PEWV01000020">
    <property type="protein sequence ID" value="PIU42100.1"/>
    <property type="molecule type" value="Genomic_DNA"/>
</dbReference>
<evidence type="ECO:0000313" key="3">
    <source>
        <dbReference type="Proteomes" id="UP000230052"/>
    </source>
</evidence>
<accession>A0A2J0L0C0</accession>
<name>A0A2J0L0C0_9BACT</name>